<dbReference type="Proteomes" id="UP000707535">
    <property type="component" value="Unassembled WGS sequence"/>
</dbReference>
<comment type="caution">
    <text evidence="4">The sequence shown here is derived from an EMBL/GenBank/DDBJ whole genome shotgun (WGS) entry which is preliminary data.</text>
</comment>
<dbReference type="InterPro" id="IPR018392">
    <property type="entry name" value="LysM"/>
</dbReference>
<dbReference type="PROSITE" id="PS51782">
    <property type="entry name" value="LYSM"/>
    <property type="match status" value="1"/>
</dbReference>
<dbReference type="EMBL" id="DYXG01000065">
    <property type="protein sequence ID" value="HJE97323.1"/>
    <property type="molecule type" value="Genomic_DNA"/>
</dbReference>
<name>A0A921FBA7_9LACO</name>
<accession>A0A921FBA7</accession>
<dbReference type="Pfam" id="PF01476">
    <property type="entry name" value="LysM"/>
    <property type="match status" value="1"/>
</dbReference>
<feature type="domain" description="LysM" evidence="3">
    <location>
        <begin position="63"/>
        <end position="112"/>
    </location>
</feature>
<dbReference type="SMART" id="SM00257">
    <property type="entry name" value="LysM"/>
    <property type="match status" value="1"/>
</dbReference>
<feature type="chain" id="PRO_5037571644" evidence="2">
    <location>
        <begin position="44"/>
        <end position="278"/>
    </location>
</feature>
<dbReference type="CDD" id="cd00118">
    <property type="entry name" value="LysM"/>
    <property type="match status" value="1"/>
</dbReference>
<protein>
    <submittedName>
        <fullName evidence="4">LysM peptidoglycan-binding domain-containing protein</fullName>
    </submittedName>
</protein>
<feature type="compositionally biased region" description="Polar residues" evidence="1">
    <location>
        <begin position="116"/>
        <end position="133"/>
    </location>
</feature>
<keyword evidence="2" id="KW-0732">Signal</keyword>
<evidence type="ECO:0000313" key="4">
    <source>
        <dbReference type="EMBL" id="HJE97323.1"/>
    </source>
</evidence>
<evidence type="ECO:0000256" key="1">
    <source>
        <dbReference type="SAM" id="MobiDB-lite"/>
    </source>
</evidence>
<evidence type="ECO:0000313" key="5">
    <source>
        <dbReference type="Proteomes" id="UP000707535"/>
    </source>
</evidence>
<dbReference type="Gene3D" id="3.10.350.10">
    <property type="entry name" value="LysM domain"/>
    <property type="match status" value="1"/>
</dbReference>
<dbReference type="Pfam" id="PF07554">
    <property type="entry name" value="FIVAR"/>
    <property type="match status" value="2"/>
</dbReference>
<dbReference type="SUPFAM" id="SSF54106">
    <property type="entry name" value="LysM domain"/>
    <property type="match status" value="1"/>
</dbReference>
<gene>
    <name evidence="4" type="ORF">K8V00_06850</name>
</gene>
<dbReference type="InterPro" id="IPR036779">
    <property type="entry name" value="LysM_dom_sf"/>
</dbReference>
<organism evidence="4 5">
    <name type="scientific">Ligilactobacillus acidipiscis</name>
    <dbReference type="NCBI Taxonomy" id="89059"/>
    <lineage>
        <taxon>Bacteria</taxon>
        <taxon>Bacillati</taxon>
        <taxon>Bacillota</taxon>
        <taxon>Bacilli</taxon>
        <taxon>Lactobacillales</taxon>
        <taxon>Lactobacillaceae</taxon>
        <taxon>Ligilactobacillus</taxon>
    </lineage>
</organism>
<sequence>MNNESINYRNKKKVHSTNNKLKIAGATAVLAGALFAVPNLASADTWKANTPNEIAANITNTSSPYTIKYGDSLWGISEALKTKGLTVTPDQLASQNNIANADLIYAGNSLTFNGQTVTAPSNSGGAPTSQPTPAGNVDKSSLEAKLQEANKYLYTNGVYTENSLDNLRQAAMRGNGVIKSDAATQQDVTNAVNNISQAINGLVRVSSQQVNKQPLTAKLQEANKYLYTNGVYTEGSLDNLRQAAMRGNGVIKSDAATQQDVTNAVNNISQAINGLQKQ</sequence>
<feature type="region of interest" description="Disordered" evidence="1">
    <location>
        <begin position="116"/>
        <end position="139"/>
    </location>
</feature>
<reference evidence="4" key="2">
    <citation type="submission" date="2021-09" db="EMBL/GenBank/DDBJ databases">
        <authorList>
            <person name="Gilroy R."/>
        </authorList>
    </citation>
    <scope>NUCLEOTIDE SEQUENCE</scope>
    <source>
        <strain evidence="4">CHK174-6876</strain>
    </source>
</reference>
<evidence type="ECO:0000259" key="3">
    <source>
        <dbReference type="PROSITE" id="PS51782"/>
    </source>
</evidence>
<reference evidence="4" key="1">
    <citation type="journal article" date="2021" name="PeerJ">
        <title>Extensive microbial diversity within the chicken gut microbiome revealed by metagenomics and culture.</title>
        <authorList>
            <person name="Gilroy R."/>
            <person name="Ravi A."/>
            <person name="Getino M."/>
            <person name="Pursley I."/>
            <person name="Horton D.L."/>
            <person name="Alikhan N.F."/>
            <person name="Baker D."/>
            <person name="Gharbi K."/>
            <person name="Hall N."/>
            <person name="Watson M."/>
            <person name="Adriaenssens E.M."/>
            <person name="Foster-Nyarko E."/>
            <person name="Jarju S."/>
            <person name="Secka A."/>
            <person name="Antonio M."/>
            <person name="Oren A."/>
            <person name="Chaudhuri R.R."/>
            <person name="La Ragione R."/>
            <person name="Hildebrand F."/>
            <person name="Pallen M.J."/>
        </authorList>
    </citation>
    <scope>NUCLEOTIDE SEQUENCE</scope>
    <source>
        <strain evidence="4">CHK174-6876</strain>
    </source>
</reference>
<dbReference type="Gene3D" id="1.20.1270.90">
    <property type="entry name" value="AF1782-like"/>
    <property type="match status" value="2"/>
</dbReference>
<dbReference type="AlphaFoldDB" id="A0A921FBA7"/>
<proteinExistence type="predicted"/>
<feature type="signal peptide" evidence="2">
    <location>
        <begin position="1"/>
        <end position="43"/>
    </location>
</feature>
<evidence type="ECO:0000256" key="2">
    <source>
        <dbReference type="SAM" id="SignalP"/>
    </source>
</evidence>